<accession>A0A1I5K671</accession>
<dbReference type="InterPro" id="IPR015943">
    <property type="entry name" value="WD40/YVTN_repeat-like_dom_sf"/>
</dbReference>
<feature type="chain" id="PRO_5010184124" evidence="1">
    <location>
        <begin position="20"/>
        <end position="712"/>
    </location>
</feature>
<organism evidence="5 6">
    <name type="scientific">Enterovibrio norvegicus DSM 15893</name>
    <dbReference type="NCBI Taxonomy" id="1121869"/>
    <lineage>
        <taxon>Bacteria</taxon>
        <taxon>Pseudomonadati</taxon>
        <taxon>Pseudomonadota</taxon>
        <taxon>Gammaproteobacteria</taxon>
        <taxon>Vibrionales</taxon>
        <taxon>Vibrionaceae</taxon>
        <taxon>Enterovibrio</taxon>
    </lineage>
</organism>
<dbReference type="STRING" id="1121869.SAMN03084138_00481"/>
<proteinExistence type="predicted"/>
<evidence type="ECO:0000259" key="2">
    <source>
        <dbReference type="Pfam" id="PF16130"/>
    </source>
</evidence>
<evidence type="ECO:0000259" key="3">
    <source>
        <dbReference type="Pfam" id="PF20009"/>
    </source>
</evidence>
<dbReference type="Pfam" id="PF20009">
    <property type="entry name" value="GEVED"/>
    <property type="match status" value="1"/>
</dbReference>
<feature type="signal peptide" evidence="1">
    <location>
        <begin position="1"/>
        <end position="19"/>
    </location>
</feature>
<dbReference type="GeneID" id="35872836"/>
<protein>
    <submittedName>
        <fullName evidence="5">LruC domain-containing protein</fullName>
    </submittedName>
</protein>
<dbReference type="Proteomes" id="UP000182692">
    <property type="component" value="Unassembled WGS sequence"/>
</dbReference>
<dbReference type="Pfam" id="PF16130">
    <property type="entry name" value="DUF4842"/>
    <property type="match status" value="1"/>
</dbReference>
<evidence type="ECO:0000256" key="1">
    <source>
        <dbReference type="SAM" id="SignalP"/>
    </source>
</evidence>
<dbReference type="SUPFAM" id="SSF75011">
    <property type="entry name" value="3-carboxy-cis,cis-mucoante lactonizing enzyme"/>
    <property type="match status" value="1"/>
</dbReference>
<feature type="domain" description="DUF4842" evidence="2">
    <location>
        <begin position="481"/>
        <end position="697"/>
    </location>
</feature>
<feature type="domain" description="GEVED" evidence="3">
    <location>
        <begin position="356"/>
        <end position="430"/>
    </location>
</feature>
<dbReference type="OrthoDB" id="1204817at2"/>
<dbReference type="InterPro" id="IPR054215">
    <property type="entry name" value="DUF6923"/>
</dbReference>
<dbReference type="Gene3D" id="2.130.10.10">
    <property type="entry name" value="YVTN repeat-like/Quinoprotein amine dehydrogenase"/>
    <property type="match status" value="1"/>
</dbReference>
<feature type="domain" description="DUF6923" evidence="4">
    <location>
        <begin position="54"/>
        <end position="263"/>
    </location>
</feature>
<name>A0A1I5K671_9GAMM</name>
<evidence type="ECO:0000313" key="5">
    <source>
        <dbReference type="EMBL" id="SFO80487.1"/>
    </source>
</evidence>
<reference evidence="5 6" key="1">
    <citation type="submission" date="2016-10" db="EMBL/GenBank/DDBJ databases">
        <authorList>
            <person name="de Groot N.N."/>
        </authorList>
    </citation>
    <scope>NUCLEOTIDE SEQUENCE [LARGE SCALE GENOMIC DNA]</scope>
    <source>
        <strain evidence="5 6">DSM 15893</strain>
    </source>
</reference>
<sequence length="712" mass="78193">MSRLLTAALLTTLSPLAFSTPFDTCPSKAYLFQSKPVQVHSVNLATGLTTLITNDVGLTNEGINAVGFDNGTGDGEGFEHKYIYGFEKSRKKVVRLDKDFNADVIEVTGLPNFSFYVGDVYDRYYYLYGPGTGFYKIDLTPLDTDPDATLEAETISTDAPLGITDFAFHPGNNKLYAVKNTNGKLFEIDTDTGTATVIGNTGKTGTFGAGYFDVNGYYYISRNSNGDIFRIDLSDTDNINSQNVEAEHFAYGPNSNQNDGARCEDAPVIDEDSTIDFGDAPDSYKTLLDSNGPRHEINTGFYLGSVAPDSEGDGFVSPLDDNKAGLADEDGVGFVTALEIGKTALISVQASQAGRLSAWIDWNGDGDFEDSNERIVNNSLLSAGTNTVSVSVPSGATAGSSWSRFRFSEDGGLSFDGGATTGEVEDHPVTIMEDGSSLRHYPSESGYATVAFEDNWPKEGDYDMNDVVIRFRITETLNEDDEITRILIKGYLAAYGAGYHNGFAFRLPGLNRDDINAATTQSHNMVLQETNGLESISNDAIFIVSDDLKQKLPAGCMYYRTAQHCQEAISFEFEIDVYFNEGVDTSSLVAMPYDPFMFATPGAYVRDGLWYNPGRGLEIHLADQAPTEQFDTYWYGWWSDDSNPGADRYFKTSDNHPWALLINDAWSWPREHVDLVDAYSEFAGYAESSGDNNQLWYLLEKATADKTYSSEE</sequence>
<evidence type="ECO:0000313" key="6">
    <source>
        <dbReference type="Proteomes" id="UP000182692"/>
    </source>
</evidence>
<dbReference type="InterPro" id="IPR045474">
    <property type="entry name" value="GEVED"/>
</dbReference>
<dbReference type="EMBL" id="FOWR01000003">
    <property type="protein sequence ID" value="SFO80487.1"/>
    <property type="molecule type" value="Genomic_DNA"/>
</dbReference>
<evidence type="ECO:0000259" key="4">
    <source>
        <dbReference type="Pfam" id="PF21959"/>
    </source>
</evidence>
<gene>
    <name evidence="5" type="ORF">SAMN03084138_00481</name>
</gene>
<dbReference type="Pfam" id="PF21959">
    <property type="entry name" value="DUF6923"/>
    <property type="match status" value="1"/>
</dbReference>
<dbReference type="InterPro" id="IPR032295">
    <property type="entry name" value="DUF4842"/>
</dbReference>
<dbReference type="AlphaFoldDB" id="A0A1I5K671"/>
<dbReference type="NCBIfam" id="TIGR04456">
    <property type="entry name" value="LruC_dom"/>
    <property type="match status" value="1"/>
</dbReference>
<keyword evidence="1" id="KW-0732">Signal</keyword>
<dbReference type="InterPro" id="IPR031025">
    <property type="entry name" value="LruC_dom"/>
</dbReference>
<dbReference type="RefSeq" id="WP_017016429.1">
    <property type="nucleotide sequence ID" value="NZ_FOWR01000003.1"/>
</dbReference>